<comment type="function">
    <text evidence="1 9">This protein is a component of the acetyl coenzyme A carboxylase complex; first, biotin carboxylase catalyzes the carboxylation of the carrier protein and then the transcarboxylase transfers the carboxyl group to form malonyl-CoA.</text>
</comment>
<evidence type="ECO:0000256" key="5">
    <source>
        <dbReference type="ARBA" id="ARBA00022832"/>
    </source>
</evidence>
<organism evidence="11 12">
    <name type="scientific">Candidatus Ornithospirochaeta stercoripullorum</name>
    <dbReference type="NCBI Taxonomy" id="2840899"/>
    <lineage>
        <taxon>Bacteria</taxon>
        <taxon>Pseudomonadati</taxon>
        <taxon>Spirochaetota</taxon>
        <taxon>Spirochaetia</taxon>
        <taxon>Spirochaetales</taxon>
        <taxon>Spirochaetaceae</taxon>
        <taxon>Spirochaetaceae incertae sedis</taxon>
        <taxon>Candidatus Ornithospirochaeta</taxon>
    </lineage>
</organism>
<sequence length="142" mass="15532">MKEEAIRKYAGLMKELGLTGLEVKEDGYELRLEYGNKGVKAPETYVIPETKEVEKPATEAKKEEGIVISSPMVGVFYAASAENAEPFVHVGSNVKKGDTLCLIEAMKLMNEITAEEDGTILEIYASNGSIVEFGAPLFRIGR</sequence>
<evidence type="ECO:0000256" key="7">
    <source>
        <dbReference type="ARBA" id="ARBA00023160"/>
    </source>
</evidence>
<evidence type="ECO:0000256" key="6">
    <source>
        <dbReference type="ARBA" id="ARBA00023098"/>
    </source>
</evidence>
<dbReference type="SUPFAM" id="SSF51230">
    <property type="entry name" value="Single hybrid motif"/>
    <property type="match status" value="1"/>
</dbReference>
<evidence type="ECO:0000256" key="9">
    <source>
        <dbReference type="RuleBase" id="RU364072"/>
    </source>
</evidence>
<dbReference type="InterPro" id="IPR011053">
    <property type="entry name" value="Single_hybrid_motif"/>
</dbReference>
<keyword evidence="8 9" id="KW-0092">Biotin</keyword>
<dbReference type="AlphaFoldDB" id="A0A9D9DYB6"/>
<dbReference type="InterPro" id="IPR050709">
    <property type="entry name" value="Biotin_Carboxyl_Carrier/Decarb"/>
</dbReference>
<gene>
    <name evidence="11" type="ORF">IAA97_04995</name>
</gene>
<reference evidence="11" key="1">
    <citation type="submission" date="2020-10" db="EMBL/GenBank/DDBJ databases">
        <authorList>
            <person name="Gilroy R."/>
        </authorList>
    </citation>
    <scope>NUCLEOTIDE SEQUENCE</scope>
    <source>
        <strain evidence="11">7293</strain>
    </source>
</reference>
<dbReference type="GO" id="GO:0006633">
    <property type="term" value="P:fatty acid biosynthetic process"/>
    <property type="evidence" value="ECO:0007669"/>
    <property type="project" value="UniProtKB-KW"/>
</dbReference>
<dbReference type="EMBL" id="JADIMT010000062">
    <property type="protein sequence ID" value="MBO8436314.1"/>
    <property type="molecule type" value="Genomic_DNA"/>
</dbReference>
<keyword evidence="5 9" id="KW-0276">Fatty acid metabolism</keyword>
<evidence type="ECO:0000259" key="10">
    <source>
        <dbReference type="PROSITE" id="PS50968"/>
    </source>
</evidence>
<dbReference type="GO" id="GO:0003989">
    <property type="term" value="F:acetyl-CoA carboxylase activity"/>
    <property type="evidence" value="ECO:0007669"/>
    <property type="project" value="InterPro"/>
</dbReference>
<evidence type="ECO:0000256" key="4">
    <source>
        <dbReference type="ARBA" id="ARBA00022516"/>
    </source>
</evidence>
<accession>A0A9D9DYB6</accession>
<comment type="caution">
    <text evidence="11">The sequence shown here is derived from an EMBL/GenBank/DDBJ whole genome shotgun (WGS) entry which is preliminary data.</text>
</comment>
<dbReference type="FunFam" id="2.40.50.100:FF:000003">
    <property type="entry name" value="Acetyl-CoA carboxylase biotin carboxyl carrier protein"/>
    <property type="match status" value="1"/>
</dbReference>
<dbReference type="CDD" id="cd06850">
    <property type="entry name" value="biotinyl_domain"/>
    <property type="match status" value="1"/>
</dbReference>
<keyword evidence="6 9" id="KW-0443">Lipid metabolism</keyword>
<dbReference type="Proteomes" id="UP000823615">
    <property type="component" value="Unassembled WGS sequence"/>
</dbReference>
<keyword evidence="4 9" id="KW-0444">Lipid biosynthesis</keyword>
<dbReference type="InterPro" id="IPR001882">
    <property type="entry name" value="Biotin_BS"/>
</dbReference>
<evidence type="ECO:0000313" key="12">
    <source>
        <dbReference type="Proteomes" id="UP000823615"/>
    </source>
</evidence>
<name>A0A9D9DYB6_9SPIO</name>
<dbReference type="PRINTS" id="PR01071">
    <property type="entry name" value="ACOABIOTINCC"/>
</dbReference>
<comment type="pathway">
    <text evidence="2 9">Lipid metabolism; fatty acid biosynthesis.</text>
</comment>
<keyword evidence="7 9" id="KW-0275">Fatty acid biosynthesis</keyword>
<dbReference type="PANTHER" id="PTHR45266">
    <property type="entry name" value="OXALOACETATE DECARBOXYLASE ALPHA CHAIN"/>
    <property type="match status" value="1"/>
</dbReference>
<dbReference type="PANTHER" id="PTHR45266:SF3">
    <property type="entry name" value="OXALOACETATE DECARBOXYLASE ALPHA CHAIN"/>
    <property type="match status" value="1"/>
</dbReference>
<evidence type="ECO:0000313" key="11">
    <source>
        <dbReference type="EMBL" id="MBO8436314.1"/>
    </source>
</evidence>
<proteinExistence type="predicted"/>
<evidence type="ECO:0000256" key="8">
    <source>
        <dbReference type="ARBA" id="ARBA00023267"/>
    </source>
</evidence>
<evidence type="ECO:0000256" key="1">
    <source>
        <dbReference type="ARBA" id="ARBA00003761"/>
    </source>
</evidence>
<dbReference type="PROSITE" id="PS00188">
    <property type="entry name" value="BIOTIN"/>
    <property type="match status" value="1"/>
</dbReference>
<protein>
    <recommendedName>
        <fullName evidence="3 9">Biotin carboxyl carrier protein of acetyl-CoA carboxylase</fullName>
    </recommendedName>
</protein>
<dbReference type="Gene3D" id="2.40.50.100">
    <property type="match status" value="1"/>
</dbReference>
<dbReference type="PROSITE" id="PS50968">
    <property type="entry name" value="BIOTINYL_LIPOYL"/>
    <property type="match status" value="1"/>
</dbReference>
<dbReference type="InterPro" id="IPR001249">
    <property type="entry name" value="AcCoA_biotinCC"/>
</dbReference>
<reference evidence="11" key="2">
    <citation type="journal article" date="2021" name="PeerJ">
        <title>Extensive microbial diversity within the chicken gut microbiome revealed by metagenomics and culture.</title>
        <authorList>
            <person name="Gilroy R."/>
            <person name="Ravi A."/>
            <person name="Getino M."/>
            <person name="Pursley I."/>
            <person name="Horton D.L."/>
            <person name="Alikhan N.F."/>
            <person name="Baker D."/>
            <person name="Gharbi K."/>
            <person name="Hall N."/>
            <person name="Watson M."/>
            <person name="Adriaenssens E.M."/>
            <person name="Foster-Nyarko E."/>
            <person name="Jarju S."/>
            <person name="Secka A."/>
            <person name="Antonio M."/>
            <person name="Oren A."/>
            <person name="Chaudhuri R.R."/>
            <person name="La Ragione R."/>
            <person name="Hildebrand F."/>
            <person name="Pallen M.J."/>
        </authorList>
    </citation>
    <scope>NUCLEOTIDE SEQUENCE</scope>
    <source>
        <strain evidence="11">7293</strain>
    </source>
</reference>
<dbReference type="Pfam" id="PF00364">
    <property type="entry name" value="Biotin_lipoyl"/>
    <property type="match status" value="1"/>
</dbReference>
<evidence type="ECO:0000256" key="3">
    <source>
        <dbReference type="ARBA" id="ARBA00017562"/>
    </source>
</evidence>
<feature type="domain" description="Lipoyl-binding" evidence="10">
    <location>
        <begin position="65"/>
        <end position="141"/>
    </location>
</feature>
<dbReference type="GO" id="GO:0009317">
    <property type="term" value="C:acetyl-CoA carboxylase complex"/>
    <property type="evidence" value="ECO:0007669"/>
    <property type="project" value="InterPro"/>
</dbReference>
<dbReference type="InterPro" id="IPR000089">
    <property type="entry name" value="Biotin_lipoyl"/>
</dbReference>
<evidence type="ECO:0000256" key="2">
    <source>
        <dbReference type="ARBA" id="ARBA00005194"/>
    </source>
</evidence>